<gene>
    <name evidence="2" type="ORF">Egran_00487</name>
</gene>
<accession>A0A232M5X9</accession>
<name>A0A232M5X9_9EURO</name>
<evidence type="ECO:0000313" key="2">
    <source>
        <dbReference type="EMBL" id="OXV11752.1"/>
    </source>
</evidence>
<sequence>MAFPPGEKHAPGDLVDEGKLLLFLQTEVTNRVPRCGVRLLAHQKRQADAKSGGKRKQREEDTEAEAEVEAEEEEDLDAPRLTFNTIRAYVGAISSLWAEAIACRLNSPISVPCRFQRKDRELGAWWRPFTGEFPDHPIFAHPLFATRDYAVFADEIRRACAQTEEEDPHGVIVEKALPALGRAVAGTIQSGNEATVTRLRDLTGKVD</sequence>
<proteinExistence type="predicted"/>
<evidence type="ECO:0000256" key="1">
    <source>
        <dbReference type="SAM" id="MobiDB-lite"/>
    </source>
</evidence>
<dbReference type="AlphaFoldDB" id="A0A232M5X9"/>
<reference evidence="2 3" key="1">
    <citation type="journal article" date="2015" name="Environ. Microbiol.">
        <title>Metagenome sequence of Elaphomyces granulatus from sporocarp tissue reveals Ascomycota ectomycorrhizal fingerprints of genome expansion and a Proteobacteria-rich microbiome.</title>
        <authorList>
            <person name="Quandt C.A."/>
            <person name="Kohler A."/>
            <person name="Hesse C.N."/>
            <person name="Sharpton T.J."/>
            <person name="Martin F."/>
            <person name="Spatafora J.W."/>
        </authorList>
    </citation>
    <scope>NUCLEOTIDE SEQUENCE [LARGE SCALE GENOMIC DNA]</scope>
    <source>
        <strain evidence="2 3">OSC145934</strain>
    </source>
</reference>
<feature type="region of interest" description="Disordered" evidence="1">
    <location>
        <begin position="46"/>
        <end position="75"/>
    </location>
</feature>
<feature type="non-terminal residue" evidence="2">
    <location>
        <position position="207"/>
    </location>
</feature>
<dbReference type="EMBL" id="NPHW01002314">
    <property type="protein sequence ID" value="OXV11752.1"/>
    <property type="molecule type" value="Genomic_DNA"/>
</dbReference>
<keyword evidence="3" id="KW-1185">Reference proteome</keyword>
<protein>
    <submittedName>
        <fullName evidence="2">Uncharacterized protein</fullName>
    </submittedName>
</protein>
<dbReference type="Proteomes" id="UP000243515">
    <property type="component" value="Unassembled WGS sequence"/>
</dbReference>
<feature type="compositionally biased region" description="Acidic residues" evidence="1">
    <location>
        <begin position="60"/>
        <end position="75"/>
    </location>
</feature>
<organism evidence="2 3">
    <name type="scientific">Elaphomyces granulatus</name>
    <dbReference type="NCBI Taxonomy" id="519963"/>
    <lineage>
        <taxon>Eukaryota</taxon>
        <taxon>Fungi</taxon>
        <taxon>Dikarya</taxon>
        <taxon>Ascomycota</taxon>
        <taxon>Pezizomycotina</taxon>
        <taxon>Eurotiomycetes</taxon>
        <taxon>Eurotiomycetidae</taxon>
        <taxon>Eurotiales</taxon>
        <taxon>Elaphomycetaceae</taxon>
        <taxon>Elaphomyces</taxon>
    </lineage>
</organism>
<evidence type="ECO:0000313" key="3">
    <source>
        <dbReference type="Proteomes" id="UP000243515"/>
    </source>
</evidence>
<comment type="caution">
    <text evidence="2">The sequence shown here is derived from an EMBL/GenBank/DDBJ whole genome shotgun (WGS) entry which is preliminary data.</text>
</comment>
<dbReference type="OrthoDB" id="4325529at2759"/>